<dbReference type="InterPro" id="IPR036388">
    <property type="entry name" value="WH-like_DNA-bd_sf"/>
</dbReference>
<gene>
    <name evidence="2" type="primary">LOC108038319</name>
</gene>
<accession>A0A6P4EB72</accession>
<organism evidence="2">
    <name type="scientific">Drosophila rhopaloa</name>
    <name type="common">Fruit fly</name>
    <dbReference type="NCBI Taxonomy" id="1041015"/>
    <lineage>
        <taxon>Eukaryota</taxon>
        <taxon>Metazoa</taxon>
        <taxon>Ecdysozoa</taxon>
        <taxon>Arthropoda</taxon>
        <taxon>Hexapoda</taxon>
        <taxon>Insecta</taxon>
        <taxon>Pterygota</taxon>
        <taxon>Neoptera</taxon>
        <taxon>Endopterygota</taxon>
        <taxon>Diptera</taxon>
        <taxon>Brachycera</taxon>
        <taxon>Muscomorpha</taxon>
        <taxon>Ephydroidea</taxon>
        <taxon>Drosophilidae</taxon>
        <taxon>Drosophila</taxon>
        <taxon>Sophophora</taxon>
    </lineage>
</organism>
<proteinExistence type="predicted"/>
<feature type="compositionally biased region" description="Low complexity" evidence="1">
    <location>
        <begin position="99"/>
        <end position="112"/>
    </location>
</feature>
<feature type="region of interest" description="Disordered" evidence="1">
    <location>
        <begin position="73"/>
        <end position="132"/>
    </location>
</feature>
<protein>
    <submittedName>
        <fullName evidence="2">Uncharacterized protein LOC108038319</fullName>
    </submittedName>
</protein>
<dbReference type="AlphaFoldDB" id="A0A6P4EB72"/>
<dbReference type="OrthoDB" id="10070354at2759"/>
<dbReference type="InterPro" id="IPR036390">
    <property type="entry name" value="WH_DNA-bd_sf"/>
</dbReference>
<dbReference type="Gene3D" id="1.10.10.10">
    <property type="entry name" value="Winged helix-like DNA-binding domain superfamily/Winged helix DNA-binding domain"/>
    <property type="match status" value="1"/>
</dbReference>
<sequence length="211" mass="22824">MNPKSTKSLALKAIGKLSSRSGSWVPAIMKYLKSIGHEWKDAKKTARVMQRVLKLAVTSDDVEMTYHLPAGKKRKADGAAETAPPIKKAAASVEASLQTSEPAATEAAESSAVGTSMKPRKSIGTSSQPKTSRTEAKVFGKLVGLGKKVTNLFTGLNLCLSASETSMPNFPEVQASSTPIPQSPTKEKRKRKSNYNLFVNPRFLLCFMYKC</sequence>
<dbReference type="RefSeq" id="XP_016970586.1">
    <property type="nucleotide sequence ID" value="XM_017115097.1"/>
</dbReference>
<feature type="region of interest" description="Disordered" evidence="1">
    <location>
        <begin position="170"/>
        <end position="192"/>
    </location>
</feature>
<dbReference type="SUPFAM" id="SSF46785">
    <property type="entry name" value="Winged helix' DNA-binding domain"/>
    <property type="match status" value="1"/>
</dbReference>
<reference evidence="2" key="1">
    <citation type="submission" date="2025-08" db="UniProtKB">
        <authorList>
            <consortium name="RefSeq"/>
        </authorList>
    </citation>
    <scope>IDENTIFICATION</scope>
</reference>
<name>A0A6P4EB72_DRORH</name>
<evidence type="ECO:0000256" key="1">
    <source>
        <dbReference type="SAM" id="MobiDB-lite"/>
    </source>
</evidence>
<evidence type="ECO:0000313" key="2">
    <source>
        <dbReference type="RefSeq" id="XP_016970586.1"/>
    </source>
</evidence>
<feature type="compositionally biased region" description="Polar residues" evidence="1">
    <location>
        <begin position="170"/>
        <end position="184"/>
    </location>
</feature>